<name>A0A412G0U3_9FIRM</name>
<accession>A0A412G0U3</accession>
<dbReference type="RefSeq" id="WP_117895032.1">
    <property type="nucleotide sequence ID" value="NZ_CABJCV010000010.1"/>
</dbReference>
<organism evidence="2 3">
    <name type="scientific">Holdemania filiformis</name>
    <dbReference type="NCBI Taxonomy" id="61171"/>
    <lineage>
        <taxon>Bacteria</taxon>
        <taxon>Bacillati</taxon>
        <taxon>Bacillota</taxon>
        <taxon>Erysipelotrichia</taxon>
        <taxon>Erysipelotrichales</taxon>
        <taxon>Erysipelotrichaceae</taxon>
        <taxon>Holdemania</taxon>
    </lineage>
</organism>
<reference evidence="2 3" key="1">
    <citation type="submission" date="2018-08" db="EMBL/GenBank/DDBJ databases">
        <title>A genome reference for cultivated species of the human gut microbiota.</title>
        <authorList>
            <person name="Zou Y."/>
            <person name="Xue W."/>
            <person name="Luo G."/>
        </authorList>
    </citation>
    <scope>NUCLEOTIDE SEQUENCE [LARGE SCALE GENOMIC DNA]</scope>
    <source>
        <strain evidence="2 3">AF24-29</strain>
    </source>
</reference>
<dbReference type="GeneID" id="83015631"/>
<evidence type="ECO:0000256" key="1">
    <source>
        <dbReference type="SAM" id="MobiDB-lite"/>
    </source>
</evidence>
<dbReference type="Proteomes" id="UP000284178">
    <property type="component" value="Unassembled WGS sequence"/>
</dbReference>
<proteinExistence type="predicted"/>
<evidence type="ECO:0000313" key="2">
    <source>
        <dbReference type="EMBL" id="RGR74033.1"/>
    </source>
</evidence>
<comment type="caution">
    <text evidence="2">The sequence shown here is derived from an EMBL/GenBank/DDBJ whole genome shotgun (WGS) entry which is preliminary data.</text>
</comment>
<dbReference type="AlphaFoldDB" id="A0A412G0U3"/>
<dbReference type="EMBL" id="QRUP01000010">
    <property type="protein sequence ID" value="RGR74033.1"/>
    <property type="molecule type" value="Genomic_DNA"/>
</dbReference>
<gene>
    <name evidence="2" type="ORF">DWY25_09475</name>
</gene>
<protein>
    <submittedName>
        <fullName evidence="2">Uncharacterized protein</fullName>
    </submittedName>
</protein>
<evidence type="ECO:0000313" key="3">
    <source>
        <dbReference type="Proteomes" id="UP000284178"/>
    </source>
</evidence>
<feature type="region of interest" description="Disordered" evidence="1">
    <location>
        <begin position="218"/>
        <end position="241"/>
    </location>
</feature>
<keyword evidence="3" id="KW-1185">Reference proteome</keyword>
<sequence>MKKTKFLESKILTVALGLFIAGNVYGLLNHSLTPTDYRHCGVFQFSGTDGYGHVEFTNHESVYNLTREGEFCANLEFFAKSETGLVPITALNRLHNGDSLTVMPVYDSVYTELLKVKPDASPLTLQVEGLPAGLTGQDPRLEDQKAEILRALTPRFTGQPNWITLALREDEKNETTLIIYFEDLDSERVYAAEVKGAYFDEQDIFHFEEKELRLADDQEFARQAEADPSGIREKEKEQAGE</sequence>